<evidence type="ECO:0000313" key="2">
    <source>
        <dbReference type="EMBL" id="MDA0647076.1"/>
    </source>
</evidence>
<reference evidence="2 3" key="1">
    <citation type="submission" date="2022-11" db="EMBL/GenBank/DDBJ databases">
        <title>Nonomuraea corallina sp. nov., a new species of the genus Nonomuraea isolated from sea side sediment in Thai sea.</title>
        <authorList>
            <person name="Ngamcharungchit C."/>
            <person name="Matsumoto A."/>
            <person name="Suriyachadkun C."/>
            <person name="Panbangred W."/>
            <person name="Inahashi Y."/>
            <person name="Intra B."/>
        </authorList>
    </citation>
    <scope>NUCLEOTIDE SEQUENCE [LARGE SCALE GENOMIC DNA]</scope>
    <source>
        <strain evidence="2 3">DSM 43553</strain>
    </source>
</reference>
<dbReference type="RefSeq" id="WP_271280156.1">
    <property type="nucleotide sequence ID" value="NZ_JAPNUD010000252.1"/>
</dbReference>
<dbReference type="Proteomes" id="UP001212498">
    <property type="component" value="Unassembled WGS sequence"/>
</dbReference>
<keyword evidence="3" id="KW-1185">Reference proteome</keyword>
<comment type="caution">
    <text evidence="2">The sequence shown here is derived from an EMBL/GenBank/DDBJ whole genome shotgun (WGS) entry which is preliminary data.</text>
</comment>
<protein>
    <submittedName>
        <fullName evidence="2">Uncharacterized protein</fullName>
    </submittedName>
</protein>
<evidence type="ECO:0000256" key="1">
    <source>
        <dbReference type="SAM" id="SignalP"/>
    </source>
</evidence>
<keyword evidence="1" id="KW-0732">Signal</keyword>
<name>A0ABT4TC10_9ACTN</name>
<gene>
    <name evidence="2" type="ORF">OUY24_41175</name>
</gene>
<feature type="non-terminal residue" evidence="2">
    <location>
        <position position="61"/>
    </location>
</feature>
<evidence type="ECO:0000313" key="3">
    <source>
        <dbReference type="Proteomes" id="UP001212498"/>
    </source>
</evidence>
<feature type="chain" id="PRO_5046743043" evidence="1">
    <location>
        <begin position="27"/>
        <end position="61"/>
    </location>
</feature>
<accession>A0ABT4TC10</accession>
<feature type="signal peptide" evidence="1">
    <location>
        <begin position="1"/>
        <end position="26"/>
    </location>
</feature>
<proteinExistence type="predicted"/>
<organism evidence="2 3">
    <name type="scientific">Nonomuraea ferruginea</name>
    <dbReference type="NCBI Taxonomy" id="46174"/>
    <lineage>
        <taxon>Bacteria</taxon>
        <taxon>Bacillati</taxon>
        <taxon>Actinomycetota</taxon>
        <taxon>Actinomycetes</taxon>
        <taxon>Streptosporangiales</taxon>
        <taxon>Streptosporangiaceae</taxon>
        <taxon>Nonomuraea</taxon>
    </lineage>
</organism>
<sequence>MRPTTRSLTAATLVAAGLLAATPAHAVVDPVAVSLCLAESAAGATSLVDPSSPGIPAELPA</sequence>
<dbReference type="EMBL" id="JAPNUD010000252">
    <property type="protein sequence ID" value="MDA0647076.1"/>
    <property type="molecule type" value="Genomic_DNA"/>
</dbReference>